<dbReference type="SMART" id="SM00382">
    <property type="entry name" value="AAA"/>
    <property type="match status" value="1"/>
</dbReference>
<dbReference type="PANTHER" id="PTHR43297">
    <property type="entry name" value="OLIGOPEPTIDE TRANSPORT ATP-BINDING PROTEIN APPD"/>
    <property type="match status" value="1"/>
</dbReference>
<dbReference type="PROSITE" id="PS50893">
    <property type="entry name" value="ABC_TRANSPORTER_2"/>
    <property type="match status" value="1"/>
</dbReference>
<comment type="subcellular location">
    <subcellularLocation>
        <location evidence="1">Cell inner membrane</location>
        <topology evidence="1">Peripheral membrane protein</topology>
    </subcellularLocation>
</comment>
<dbReference type="GO" id="GO:0005524">
    <property type="term" value="F:ATP binding"/>
    <property type="evidence" value="ECO:0007669"/>
    <property type="project" value="UniProtKB-KW"/>
</dbReference>
<dbReference type="EMBL" id="JACRDE010000581">
    <property type="protein sequence ID" value="MBI5252215.1"/>
    <property type="molecule type" value="Genomic_DNA"/>
</dbReference>
<evidence type="ECO:0000256" key="2">
    <source>
        <dbReference type="ARBA" id="ARBA00005417"/>
    </source>
</evidence>
<dbReference type="CDD" id="cd03257">
    <property type="entry name" value="ABC_NikE_OppD_transporters"/>
    <property type="match status" value="1"/>
</dbReference>
<dbReference type="InterPro" id="IPR017871">
    <property type="entry name" value="ABC_transporter-like_CS"/>
</dbReference>
<dbReference type="GO" id="GO:0005886">
    <property type="term" value="C:plasma membrane"/>
    <property type="evidence" value="ECO:0007669"/>
    <property type="project" value="UniProtKB-SubCell"/>
</dbReference>
<dbReference type="PANTHER" id="PTHR43297:SF14">
    <property type="entry name" value="ATPASE AAA-TYPE CORE DOMAIN-CONTAINING PROTEIN"/>
    <property type="match status" value="1"/>
</dbReference>
<dbReference type="InterPro" id="IPR027417">
    <property type="entry name" value="P-loop_NTPase"/>
</dbReference>
<sequence>MVPALDVRDLRVHFLLDEGTVRAVDGVSFSVEPGKTLGIVGESGSGKSVIGQSILRIVPSPGKIVRGEILLRMENGQGEPTQLDMAQIESHGRLARSIRGKEIAMIFQEPMNSFSPVHTVGSQIVEALRLHADVSPQEARNRTVEMLKKVGIPQPEHRIGAYPHELSGGMRQRAMIAMALVCNPRILIADEPTTALDVTIQAQIIDLLKKLQEEFGMAILFISHNLGVISEISHEVLVVYFGRVMEHAPVDVLFREALHPYTKALLRSVPGIDTPVRSHLATIEGTLPDPYANIPGCPFFGRCMECEGRTVCRDDPYSLTKVGPRHFVACPRICVADFA</sequence>
<evidence type="ECO:0000256" key="4">
    <source>
        <dbReference type="ARBA" id="ARBA00022475"/>
    </source>
</evidence>
<comment type="caution">
    <text evidence="11">The sequence shown here is derived from an EMBL/GenBank/DDBJ whole genome shotgun (WGS) entry which is preliminary data.</text>
</comment>
<name>A0A9D6V510_9BACT</name>
<evidence type="ECO:0000256" key="7">
    <source>
        <dbReference type="ARBA" id="ARBA00022840"/>
    </source>
</evidence>
<dbReference type="Gene3D" id="3.40.50.300">
    <property type="entry name" value="P-loop containing nucleotide triphosphate hydrolases"/>
    <property type="match status" value="1"/>
</dbReference>
<gene>
    <name evidence="11" type="ORF">HY912_22200</name>
</gene>
<evidence type="ECO:0000313" key="11">
    <source>
        <dbReference type="EMBL" id="MBI5252215.1"/>
    </source>
</evidence>
<evidence type="ECO:0000313" key="12">
    <source>
        <dbReference type="Proteomes" id="UP000807825"/>
    </source>
</evidence>
<evidence type="ECO:0000259" key="10">
    <source>
        <dbReference type="PROSITE" id="PS50893"/>
    </source>
</evidence>
<comment type="similarity">
    <text evidence="2">Belongs to the ABC transporter superfamily.</text>
</comment>
<organism evidence="11 12">
    <name type="scientific">Desulfomonile tiedjei</name>
    <dbReference type="NCBI Taxonomy" id="2358"/>
    <lineage>
        <taxon>Bacteria</taxon>
        <taxon>Pseudomonadati</taxon>
        <taxon>Thermodesulfobacteriota</taxon>
        <taxon>Desulfomonilia</taxon>
        <taxon>Desulfomonilales</taxon>
        <taxon>Desulfomonilaceae</taxon>
        <taxon>Desulfomonile</taxon>
    </lineage>
</organism>
<keyword evidence="7 11" id="KW-0067">ATP-binding</keyword>
<proteinExistence type="inferred from homology"/>
<dbReference type="Proteomes" id="UP000807825">
    <property type="component" value="Unassembled WGS sequence"/>
</dbReference>
<dbReference type="FunFam" id="3.40.50.300:FF:000016">
    <property type="entry name" value="Oligopeptide ABC transporter ATP-binding component"/>
    <property type="match status" value="1"/>
</dbReference>
<dbReference type="InterPro" id="IPR050388">
    <property type="entry name" value="ABC_Ni/Peptide_Import"/>
</dbReference>
<accession>A0A9D6V510</accession>
<dbReference type="AlphaFoldDB" id="A0A9D6V510"/>
<dbReference type="InterPro" id="IPR013563">
    <property type="entry name" value="Oligopep_ABC_C"/>
</dbReference>
<evidence type="ECO:0000256" key="1">
    <source>
        <dbReference type="ARBA" id="ARBA00004417"/>
    </source>
</evidence>
<evidence type="ECO:0000256" key="8">
    <source>
        <dbReference type="ARBA" id="ARBA00022967"/>
    </source>
</evidence>
<evidence type="ECO:0000256" key="6">
    <source>
        <dbReference type="ARBA" id="ARBA00022741"/>
    </source>
</evidence>
<keyword evidence="9" id="KW-0472">Membrane</keyword>
<dbReference type="InterPro" id="IPR003439">
    <property type="entry name" value="ABC_transporter-like_ATP-bd"/>
</dbReference>
<keyword evidence="6" id="KW-0547">Nucleotide-binding</keyword>
<keyword evidence="5" id="KW-0997">Cell inner membrane</keyword>
<dbReference type="NCBIfam" id="TIGR01727">
    <property type="entry name" value="oligo_HPY"/>
    <property type="match status" value="1"/>
</dbReference>
<dbReference type="GO" id="GO:0015833">
    <property type="term" value="P:peptide transport"/>
    <property type="evidence" value="ECO:0007669"/>
    <property type="project" value="InterPro"/>
</dbReference>
<reference evidence="11" key="1">
    <citation type="submission" date="2020-07" db="EMBL/GenBank/DDBJ databases">
        <title>Huge and variable diversity of episymbiotic CPR bacteria and DPANN archaea in groundwater ecosystems.</title>
        <authorList>
            <person name="He C.Y."/>
            <person name="Keren R."/>
            <person name="Whittaker M."/>
            <person name="Farag I.F."/>
            <person name="Doudna J."/>
            <person name="Cate J.H.D."/>
            <person name="Banfield J.F."/>
        </authorList>
    </citation>
    <scope>NUCLEOTIDE SEQUENCE</scope>
    <source>
        <strain evidence="11">NC_groundwater_1664_Pr3_B-0.1um_52_9</strain>
    </source>
</reference>
<evidence type="ECO:0000256" key="3">
    <source>
        <dbReference type="ARBA" id="ARBA00022448"/>
    </source>
</evidence>
<dbReference type="PROSITE" id="PS00211">
    <property type="entry name" value="ABC_TRANSPORTER_1"/>
    <property type="match status" value="1"/>
</dbReference>
<dbReference type="InterPro" id="IPR003593">
    <property type="entry name" value="AAA+_ATPase"/>
</dbReference>
<dbReference type="Pfam" id="PF00005">
    <property type="entry name" value="ABC_tran"/>
    <property type="match status" value="1"/>
</dbReference>
<evidence type="ECO:0000256" key="5">
    <source>
        <dbReference type="ARBA" id="ARBA00022519"/>
    </source>
</evidence>
<evidence type="ECO:0000256" key="9">
    <source>
        <dbReference type="ARBA" id="ARBA00023136"/>
    </source>
</evidence>
<keyword evidence="3" id="KW-0813">Transport</keyword>
<protein>
    <submittedName>
        <fullName evidence="11">ABC transporter ATP-binding protein</fullName>
    </submittedName>
</protein>
<dbReference type="SUPFAM" id="SSF52540">
    <property type="entry name" value="P-loop containing nucleoside triphosphate hydrolases"/>
    <property type="match status" value="1"/>
</dbReference>
<dbReference type="Pfam" id="PF08352">
    <property type="entry name" value="oligo_HPY"/>
    <property type="match status" value="1"/>
</dbReference>
<dbReference type="GO" id="GO:0016887">
    <property type="term" value="F:ATP hydrolysis activity"/>
    <property type="evidence" value="ECO:0007669"/>
    <property type="project" value="InterPro"/>
</dbReference>
<keyword evidence="4" id="KW-1003">Cell membrane</keyword>
<keyword evidence="8" id="KW-1278">Translocase</keyword>
<feature type="domain" description="ABC transporter" evidence="10">
    <location>
        <begin position="7"/>
        <end position="266"/>
    </location>
</feature>